<dbReference type="InterPro" id="IPR004789">
    <property type="entry name" value="Acetalactate_synth_ssu"/>
</dbReference>
<evidence type="ECO:0000256" key="6">
    <source>
        <dbReference type="ARBA" id="ARBA00023304"/>
    </source>
</evidence>
<evidence type="ECO:0000256" key="4">
    <source>
        <dbReference type="ARBA" id="ARBA00011744"/>
    </source>
</evidence>
<keyword evidence="5 8" id="KW-0028">Amino-acid biosynthesis</keyword>
<feature type="domain" description="ACT" evidence="9">
    <location>
        <begin position="8"/>
        <end position="82"/>
    </location>
</feature>
<evidence type="ECO:0000313" key="10">
    <source>
        <dbReference type="EMBL" id="AMK55510.1"/>
    </source>
</evidence>
<protein>
    <recommendedName>
        <fullName evidence="8">Acetolactate synthase small subunit</fullName>
        <shortName evidence="8">AHAS</shortName>
        <shortName evidence="8">ALS</shortName>
        <ecNumber evidence="8">2.2.1.6</ecNumber>
    </recommendedName>
    <alternativeName>
        <fullName evidence="8">Acetohydroxy-acid synthase small subunit</fullName>
    </alternativeName>
</protein>
<dbReference type="GeneID" id="78478909"/>
<dbReference type="UniPathway" id="UPA00049">
    <property type="reaction ID" value="UER00059"/>
</dbReference>
<accession>A0A140DXY3</accession>
<organism evidence="10 11">
    <name type="scientific">Faecalibaculum rodentium</name>
    <dbReference type="NCBI Taxonomy" id="1702221"/>
    <lineage>
        <taxon>Bacteria</taxon>
        <taxon>Bacillati</taxon>
        <taxon>Bacillota</taxon>
        <taxon>Erysipelotrichia</taxon>
        <taxon>Erysipelotrichales</taxon>
        <taxon>Erysipelotrichaceae</taxon>
        <taxon>Faecalibaculum</taxon>
    </lineage>
</organism>
<dbReference type="RefSeq" id="WP_236940474.1">
    <property type="nucleotide sequence ID" value="NZ_CAJTBG010000003.1"/>
</dbReference>
<dbReference type="InterPro" id="IPR019455">
    <property type="entry name" value="Acetolactate_synth_ssu_C"/>
</dbReference>
<dbReference type="InterPro" id="IPR002912">
    <property type="entry name" value="ACT_dom"/>
</dbReference>
<dbReference type="SUPFAM" id="SSF55021">
    <property type="entry name" value="ACT-like"/>
    <property type="match status" value="2"/>
</dbReference>
<dbReference type="AlphaFoldDB" id="A0A140DXY3"/>
<proteinExistence type="inferred from homology"/>
<keyword evidence="8 10" id="KW-0808">Transferase</keyword>
<dbReference type="GO" id="GO:1990610">
    <property type="term" value="F:acetolactate synthase regulator activity"/>
    <property type="evidence" value="ECO:0007669"/>
    <property type="project" value="UniProtKB-UniRule"/>
</dbReference>
<evidence type="ECO:0000256" key="3">
    <source>
        <dbReference type="ARBA" id="ARBA00006341"/>
    </source>
</evidence>
<dbReference type="FunFam" id="3.30.70.1150:FF:000001">
    <property type="entry name" value="Acetolactate synthase small subunit"/>
    <property type="match status" value="1"/>
</dbReference>
<dbReference type="UniPathway" id="UPA00047">
    <property type="reaction ID" value="UER00055"/>
</dbReference>
<comment type="pathway">
    <text evidence="1 8">Amino-acid biosynthesis; L-isoleucine biosynthesis; L-isoleucine from 2-oxobutanoate: step 1/4.</text>
</comment>
<dbReference type="PATRIC" id="fig|1702221.3.peg.2307"/>
<dbReference type="Gene3D" id="3.30.70.260">
    <property type="match status" value="1"/>
</dbReference>
<comment type="catalytic activity">
    <reaction evidence="7 8">
        <text>2 pyruvate + H(+) = (2S)-2-acetolactate + CO2</text>
        <dbReference type="Rhea" id="RHEA:25249"/>
        <dbReference type="ChEBI" id="CHEBI:15361"/>
        <dbReference type="ChEBI" id="CHEBI:15378"/>
        <dbReference type="ChEBI" id="CHEBI:16526"/>
        <dbReference type="ChEBI" id="CHEBI:58476"/>
        <dbReference type="EC" id="2.2.1.6"/>
    </reaction>
</comment>
<dbReference type="EC" id="2.2.1.6" evidence="8"/>
<dbReference type="GO" id="GO:0009097">
    <property type="term" value="P:isoleucine biosynthetic process"/>
    <property type="evidence" value="ECO:0007669"/>
    <property type="project" value="UniProtKB-UniRule"/>
</dbReference>
<comment type="similarity">
    <text evidence="3 8">Belongs to the acetolactate synthase small subunit family.</text>
</comment>
<comment type="pathway">
    <text evidence="2 8">Amino-acid biosynthesis; L-valine biosynthesis; L-valine from pyruvate: step 1/4.</text>
</comment>
<gene>
    <name evidence="10" type="ORF">AALO17_23760</name>
</gene>
<evidence type="ECO:0000313" key="11">
    <source>
        <dbReference type="Proteomes" id="UP000069771"/>
    </source>
</evidence>
<dbReference type="InterPro" id="IPR039557">
    <property type="entry name" value="AHAS_ACT"/>
</dbReference>
<dbReference type="GO" id="GO:0005829">
    <property type="term" value="C:cytosol"/>
    <property type="evidence" value="ECO:0007669"/>
    <property type="project" value="TreeGrafter"/>
</dbReference>
<dbReference type="PANTHER" id="PTHR30239">
    <property type="entry name" value="ACETOLACTATE SYNTHASE SMALL SUBUNIT"/>
    <property type="match status" value="1"/>
</dbReference>
<evidence type="ECO:0000256" key="7">
    <source>
        <dbReference type="ARBA" id="ARBA00048670"/>
    </source>
</evidence>
<dbReference type="Pfam" id="PF22629">
    <property type="entry name" value="ACT_AHAS_ss"/>
    <property type="match status" value="1"/>
</dbReference>
<dbReference type="STRING" id="1702221.AALO17_23760"/>
<comment type="function">
    <text evidence="8">Catalyzes the conversion of 2 pyruvate molecules into acetolactate in the first common step of the biosynthetic pathway of the branched-amino acids such as leucine, isoleucine, and valine.</text>
</comment>
<dbReference type="GO" id="GO:0009099">
    <property type="term" value="P:L-valine biosynthetic process"/>
    <property type="evidence" value="ECO:0007669"/>
    <property type="project" value="UniProtKB-UniRule"/>
</dbReference>
<evidence type="ECO:0000256" key="8">
    <source>
        <dbReference type="RuleBase" id="RU368092"/>
    </source>
</evidence>
<dbReference type="InterPro" id="IPR045865">
    <property type="entry name" value="ACT-like_dom_sf"/>
</dbReference>
<keyword evidence="6 8" id="KW-0100">Branched-chain amino acid biosynthesis</keyword>
<dbReference type="PROSITE" id="PS51671">
    <property type="entry name" value="ACT"/>
    <property type="match status" value="1"/>
</dbReference>
<name>A0A140DXY3_9FIRM</name>
<dbReference type="InterPro" id="IPR054480">
    <property type="entry name" value="AHAS_small-like_ACT"/>
</dbReference>
<comment type="subunit">
    <text evidence="4 8">Dimer of large and small chains.</text>
</comment>
<evidence type="ECO:0000256" key="2">
    <source>
        <dbReference type="ARBA" id="ARBA00005025"/>
    </source>
</evidence>
<dbReference type="Gene3D" id="3.30.70.1150">
    <property type="entry name" value="ACT-like. Chain A, domain 2"/>
    <property type="match status" value="1"/>
</dbReference>
<dbReference type="CDD" id="cd04878">
    <property type="entry name" value="ACT_AHAS"/>
    <property type="match status" value="1"/>
</dbReference>
<evidence type="ECO:0000256" key="1">
    <source>
        <dbReference type="ARBA" id="ARBA00004974"/>
    </source>
</evidence>
<dbReference type="InterPro" id="IPR027271">
    <property type="entry name" value="Acetolactate_synth/TF_NikR_C"/>
</dbReference>
<dbReference type="Proteomes" id="UP000069771">
    <property type="component" value="Chromosome"/>
</dbReference>
<dbReference type="NCBIfam" id="NF008864">
    <property type="entry name" value="PRK11895.1"/>
    <property type="match status" value="1"/>
</dbReference>
<dbReference type="NCBIfam" id="TIGR00119">
    <property type="entry name" value="acolac_sm"/>
    <property type="match status" value="1"/>
</dbReference>
<keyword evidence="11" id="KW-1185">Reference proteome</keyword>
<reference evidence="10 11" key="1">
    <citation type="journal article" date="2016" name="Gut Pathog.">
        <title>Whole genome sequencing of "Faecalibaculum rodentium" ALO17, isolated from C57BL/6J laboratory mouse feces.</title>
        <authorList>
            <person name="Lim S."/>
            <person name="Chang D.H."/>
            <person name="Ahn S."/>
            <person name="Kim B.C."/>
        </authorList>
    </citation>
    <scope>NUCLEOTIDE SEQUENCE [LARGE SCALE GENOMIC DNA]</scope>
    <source>
        <strain evidence="10 11">Alo17</strain>
    </source>
</reference>
<dbReference type="PANTHER" id="PTHR30239:SF0">
    <property type="entry name" value="ACETOLACTATE SYNTHASE SMALL SUBUNIT 1, CHLOROPLASTIC"/>
    <property type="match status" value="1"/>
</dbReference>
<sequence>MEQMEHFEIAILVENESGALSRISGMFTRRGFNIHSLTVGETEDPCFSRMTISAEGDETTRRQIVKQLAKLYNVKEIKIMERDASVKRELALIKLKNSPATRSDILSAVDIYRSKIIDLSPNTLCVEITGETSKIDAFIEIVKPYGILEMCRTGVVALERGCHYLRRENTEDSKEGE</sequence>
<evidence type="ECO:0000256" key="5">
    <source>
        <dbReference type="ARBA" id="ARBA00022605"/>
    </source>
</evidence>
<dbReference type="Pfam" id="PF10369">
    <property type="entry name" value="ALS_ss_C"/>
    <property type="match status" value="1"/>
</dbReference>
<evidence type="ECO:0000259" key="9">
    <source>
        <dbReference type="PROSITE" id="PS51671"/>
    </source>
</evidence>
<dbReference type="KEGG" id="fro:AALO17_23760"/>
<dbReference type="GO" id="GO:0003984">
    <property type="term" value="F:acetolactate synthase activity"/>
    <property type="evidence" value="ECO:0007669"/>
    <property type="project" value="UniProtKB-UniRule"/>
</dbReference>
<dbReference type="EMBL" id="CP011391">
    <property type="protein sequence ID" value="AMK55510.1"/>
    <property type="molecule type" value="Genomic_DNA"/>
</dbReference>